<gene>
    <name evidence="2" type="ordered locus">Os03g0277400</name>
    <name evidence="2" type="ORF">OSNPB_030277400</name>
</gene>
<accession>A0A0P0VW23</accession>
<organism evidence="2 3">
    <name type="scientific">Oryza sativa subsp. japonica</name>
    <name type="common">Rice</name>
    <dbReference type="NCBI Taxonomy" id="39947"/>
    <lineage>
        <taxon>Eukaryota</taxon>
        <taxon>Viridiplantae</taxon>
        <taxon>Streptophyta</taxon>
        <taxon>Embryophyta</taxon>
        <taxon>Tracheophyta</taxon>
        <taxon>Spermatophyta</taxon>
        <taxon>Magnoliopsida</taxon>
        <taxon>Liliopsida</taxon>
        <taxon>Poales</taxon>
        <taxon>Poaceae</taxon>
        <taxon>BOP clade</taxon>
        <taxon>Oryzoideae</taxon>
        <taxon>Oryzeae</taxon>
        <taxon>Oryzinae</taxon>
        <taxon>Oryza</taxon>
        <taxon>Oryza sativa</taxon>
    </lineage>
</organism>
<reference evidence="2 3" key="3">
    <citation type="journal article" date="2013" name="Rice">
        <title>Improvement of the Oryza sativa Nipponbare reference genome using next generation sequence and optical map data.</title>
        <authorList>
            <person name="Kawahara Y."/>
            <person name="de la Bastide M."/>
            <person name="Hamilton J.P."/>
            <person name="Kanamori H."/>
            <person name="McCombie W.R."/>
            <person name="Ouyang S."/>
            <person name="Schwartz D.C."/>
            <person name="Tanaka T."/>
            <person name="Wu J."/>
            <person name="Zhou S."/>
            <person name="Childs K.L."/>
            <person name="Davidson R.M."/>
            <person name="Lin H."/>
            <person name="Quesada-Ocampo L."/>
            <person name="Vaillancourt B."/>
            <person name="Sakai H."/>
            <person name="Lee S.S."/>
            <person name="Kim J."/>
            <person name="Numa H."/>
            <person name="Itoh T."/>
            <person name="Buell C.R."/>
            <person name="Matsumoto T."/>
        </authorList>
    </citation>
    <scope>NUCLEOTIDE SEQUENCE [LARGE SCALE GENOMIC DNA]</scope>
    <source>
        <strain evidence="3">cv. Nipponbare</strain>
    </source>
</reference>
<proteinExistence type="predicted"/>
<dbReference type="PaxDb" id="39947-A0A0P0VW23"/>
<protein>
    <submittedName>
        <fullName evidence="2">Os03g0277400 protein</fullName>
    </submittedName>
</protein>
<reference evidence="2 3" key="2">
    <citation type="journal article" date="2013" name="Plant Cell Physiol.">
        <title>Rice Annotation Project Database (RAP-DB): an integrative and interactive database for rice genomics.</title>
        <authorList>
            <person name="Sakai H."/>
            <person name="Lee S.S."/>
            <person name="Tanaka T."/>
            <person name="Numa H."/>
            <person name="Kim J."/>
            <person name="Kawahara Y."/>
            <person name="Wakimoto H."/>
            <person name="Yang C.C."/>
            <person name="Iwamoto M."/>
            <person name="Abe T."/>
            <person name="Yamada Y."/>
            <person name="Muto A."/>
            <person name="Inokuchi H."/>
            <person name="Ikemura T."/>
            <person name="Matsumoto T."/>
            <person name="Sasaki T."/>
            <person name="Itoh T."/>
        </authorList>
    </citation>
    <scope>NUCLEOTIDE SEQUENCE [LARGE SCALE GENOMIC DNA]</scope>
    <source>
        <strain evidence="3">cv. Nipponbare</strain>
    </source>
</reference>
<dbReference type="EMBL" id="AP014959">
    <property type="protein sequence ID" value="BAS83526.1"/>
    <property type="molecule type" value="Genomic_DNA"/>
</dbReference>
<dbReference type="AlphaFoldDB" id="A0A0P0VW23"/>
<name>A0A0P0VW23_ORYSJ</name>
<dbReference type="Proteomes" id="UP000059680">
    <property type="component" value="Chromosome 3"/>
</dbReference>
<feature type="region of interest" description="Disordered" evidence="1">
    <location>
        <begin position="64"/>
        <end position="103"/>
    </location>
</feature>
<dbReference type="InParanoid" id="A0A0P0VW23"/>
<evidence type="ECO:0000313" key="3">
    <source>
        <dbReference type="Proteomes" id="UP000059680"/>
    </source>
</evidence>
<reference evidence="3" key="1">
    <citation type="journal article" date="2005" name="Nature">
        <title>The map-based sequence of the rice genome.</title>
        <authorList>
            <consortium name="International rice genome sequencing project (IRGSP)"/>
            <person name="Matsumoto T."/>
            <person name="Wu J."/>
            <person name="Kanamori H."/>
            <person name="Katayose Y."/>
            <person name="Fujisawa M."/>
            <person name="Namiki N."/>
            <person name="Mizuno H."/>
            <person name="Yamamoto K."/>
            <person name="Antonio B.A."/>
            <person name="Baba T."/>
            <person name="Sakata K."/>
            <person name="Nagamura Y."/>
            <person name="Aoki H."/>
            <person name="Arikawa K."/>
            <person name="Arita K."/>
            <person name="Bito T."/>
            <person name="Chiden Y."/>
            <person name="Fujitsuka N."/>
            <person name="Fukunaka R."/>
            <person name="Hamada M."/>
            <person name="Harada C."/>
            <person name="Hayashi A."/>
            <person name="Hijishita S."/>
            <person name="Honda M."/>
            <person name="Hosokawa S."/>
            <person name="Ichikawa Y."/>
            <person name="Idonuma A."/>
            <person name="Iijima M."/>
            <person name="Ikeda M."/>
            <person name="Ikeno M."/>
            <person name="Ito K."/>
            <person name="Ito S."/>
            <person name="Ito T."/>
            <person name="Ito Y."/>
            <person name="Ito Y."/>
            <person name="Iwabuchi A."/>
            <person name="Kamiya K."/>
            <person name="Karasawa W."/>
            <person name="Kurita K."/>
            <person name="Katagiri S."/>
            <person name="Kikuta A."/>
            <person name="Kobayashi H."/>
            <person name="Kobayashi N."/>
            <person name="Machita K."/>
            <person name="Maehara T."/>
            <person name="Masukawa M."/>
            <person name="Mizubayashi T."/>
            <person name="Mukai Y."/>
            <person name="Nagasaki H."/>
            <person name="Nagata Y."/>
            <person name="Naito S."/>
            <person name="Nakashima M."/>
            <person name="Nakama Y."/>
            <person name="Nakamichi Y."/>
            <person name="Nakamura M."/>
            <person name="Meguro A."/>
            <person name="Negishi M."/>
            <person name="Ohta I."/>
            <person name="Ohta T."/>
            <person name="Okamoto M."/>
            <person name="Ono N."/>
            <person name="Saji S."/>
            <person name="Sakaguchi M."/>
            <person name="Sakai K."/>
            <person name="Shibata M."/>
            <person name="Shimokawa T."/>
            <person name="Song J."/>
            <person name="Takazaki Y."/>
            <person name="Terasawa K."/>
            <person name="Tsugane M."/>
            <person name="Tsuji K."/>
            <person name="Ueda S."/>
            <person name="Waki K."/>
            <person name="Yamagata H."/>
            <person name="Yamamoto M."/>
            <person name="Yamamoto S."/>
            <person name="Yamane H."/>
            <person name="Yoshiki S."/>
            <person name="Yoshihara R."/>
            <person name="Yukawa K."/>
            <person name="Zhong H."/>
            <person name="Yano M."/>
            <person name="Yuan Q."/>
            <person name="Ouyang S."/>
            <person name="Liu J."/>
            <person name="Jones K.M."/>
            <person name="Gansberger K."/>
            <person name="Moffat K."/>
            <person name="Hill J."/>
            <person name="Bera J."/>
            <person name="Fadrosh D."/>
            <person name="Jin S."/>
            <person name="Johri S."/>
            <person name="Kim M."/>
            <person name="Overton L."/>
            <person name="Reardon M."/>
            <person name="Tsitrin T."/>
            <person name="Vuong H."/>
            <person name="Weaver B."/>
            <person name="Ciecko A."/>
            <person name="Tallon L."/>
            <person name="Jackson J."/>
            <person name="Pai G."/>
            <person name="Aken S.V."/>
            <person name="Utterback T."/>
            <person name="Reidmuller S."/>
            <person name="Feldblyum T."/>
            <person name="Hsiao J."/>
            <person name="Zismann V."/>
            <person name="Iobst S."/>
            <person name="de Vazeille A.R."/>
            <person name="Buell C.R."/>
            <person name="Ying K."/>
            <person name="Li Y."/>
            <person name="Lu T."/>
            <person name="Huang Y."/>
            <person name="Zhao Q."/>
            <person name="Feng Q."/>
            <person name="Zhang L."/>
            <person name="Zhu J."/>
            <person name="Weng Q."/>
            <person name="Mu J."/>
            <person name="Lu Y."/>
            <person name="Fan D."/>
            <person name="Liu Y."/>
            <person name="Guan J."/>
            <person name="Zhang Y."/>
            <person name="Yu S."/>
            <person name="Liu X."/>
            <person name="Zhang Y."/>
            <person name="Hong G."/>
            <person name="Han B."/>
            <person name="Choisne N."/>
            <person name="Demange N."/>
            <person name="Orjeda G."/>
            <person name="Samain S."/>
            <person name="Cattolico L."/>
            <person name="Pelletier E."/>
            <person name="Couloux A."/>
            <person name="Segurens B."/>
            <person name="Wincker P."/>
            <person name="D'Hont A."/>
            <person name="Scarpelli C."/>
            <person name="Weissenbach J."/>
            <person name="Salanoubat M."/>
            <person name="Quetier F."/>
            <person name="Yu Y."/>
            <person name="Kim H.R."/>
            <person name="Rambo T."/>
            <person name="Currie J."/>
            <person name="Collura K."/>
            <person name="Luo M."/>
            <person name="Yang T."/>
            <person name="Ammiraju J.S.S."/>
            <person name="Engler F."/>
            <person name="Soderlund C."/>
            <person name="Wing R.A."/>
            <person name="Palmer L.E."/>
            <person name="de la Bastide M."/>
            <person name="Spiegel L."/>
            <person name="Nascimento L."/>
            <person name="Zutavern T."/>
            <person name="O'Shaughnessy A."/>
            <person name="Dike S."/>
            <person name="Dedhia N."/>
            <person name="Preston R."/>
            <person name="Balija V."/>
            <person name="McCombie W.R."/>
            <person name="Chow T."/>
            <person name="Chen H."/>
            <person name="Chung M."/>
            <person name="Chen C."/>
            <person name="Shaw J."/>
            <person name="Wu H."/>
            <person name="Hsiao K."/>
            <person name="Chao Y."/>
            <person name="Chu M."/>
            <person name="Cheng C."/>
            <person name="Hour A."/>
            <person name="Lee P."/>
            <person name="Lin S."/>
            <person name="Lin Y."/>
            <person name="Liou J."/>
            <person name="Liu S."/>
            <person name="Hsing Y."/>
            <person name="Raghuvanshi S."/>
            <person name="Mohanty A."/>
            <person name="Bharti A.K."/>
            <person name="Gaur A."/>
            <person name="Gupta V."/>
            <person name="Kumar D."/>
            <person name="Ravi V."/>
            <person name="Vij S."/>
            <person name="Kapur A."/>
            <person name="Khurana P."/>
            <person name="Khurana P."/>
            <person name="Khurana J.P."/>
            <person name="Tyagi A.K."/>
            <person name="Gaikwad K."/>
            <person name="Singh A."/>
            <person name="Dalal V."/>
            <person name="Srivastava S."/>
            <person name="Dixit A."/>
            <person name="Pal A.K."/>
            <person name="Ghazi I.A."/>
            <person name="Yadav M."/>
            <person name="Pandit A."/>
            <person name="Bhargava A."/>
            <person name="Sureshbabu K."/>
            <person name="Batra K."/>
            <person name="Sharma T.R."/>
            <person name="Mohapatra T."/>
            <person name="Singh N.K."/>
            <person name="Messing J."/>
            <person name="Nelson A.B."/>
            <person name="Fuks G."/>
            <person name="Kavchok S."/>
            <person name="Keizer G."/>
            <person name="Linton E."/>
            <person name="Llaca V."/>
            <person name="Song R."/>
            <person name="Tanyolac B."/>
            <person name="Young S."/>
            <person name="Ho-Il K."/>
            <person name="Hahn J.H."/>
            <person name="Sangsakoo G."/>
            <person name="Vanavichit A."/>
            <person name="de Mattos Luiz.A.T."/>
            <person name="Zimmer P.D."/>
            <person name="Malone G."/>
            <person name="Dellagostin O."/>
            <person name="de Oliveira A.C."/>
            <person name="Bevan M."/>
            <person name="Bancroft I."/>
            <person name="Minx P."/>
            <person name="Cordum H."/>
            <person name="Wilson R."/>
            <person name="Cheng Z."/>
            <person name="Jin W."/>
            <person name="Jiang J."/>
            <person name="Leong S.A."/>
            <person name="Iwama H."/>
            <person name="Gojobori T."/>
            <person name="Itoh T."/>
            <person name="Niimura Y."/>
            <person name="Fujii Y."/>
            <person name="Habara T."/>
            <person name="Sakai H."/>
            <person name="Sato Y."/>
            <person name="Wilson G."/>
            <person name="Kumar K."/>
            <person name="McCouch S."/>
            <person name="Juretic N."/>
            <person name="Hoen D."/>
            <person name="Wright S."/>
            <person name="Bruskiewich R."/>
            <person name="Bureau T."/>
            <person name="Miyao A."/>
            <person name="Hirochika H."/>
            <person name="Nishikawa T."/>
            <person name="Kadowaki K."/>
            <person name="Sugiura M."/>
            <person name="Burr B."/>
            <person name="Sasaki T."/>
        </authorList>
    </citation>
    <scope>NUCLEOTIDE SEQUENCE [LARGE SCALE GENOMIC DNA]</scope>
    <source>
        <strain evidence="3">cv. Nipponbare</strain>
    </source>
</reference>
<keyword evidence="3" id="KW-1185">Reference proteome</keyword>
<evidence type="ECO:0000256" key="1">
    <source>
        <dbReference type="SAM" id="MobiDB-lite"/>
    </source>
</evidence>
<evidence type="ECO:0000313" key="2">
    <source>
        <dbReference type="EMBL" id="BAS83526.1"/>
    </source>
</evidence>
<sequence>MSSSSSSFTTDPLAEFLCSISGTLAFFPPAVTVDLSALPSASSPPCRGCRPPSVRSATSRLARLLRHSPRRPPALPFRADPGRRPLCCRPSSRRRPSALSPPATRLVELEAGVALSVAERTPPVKSSSVHGCAMCSAEGTRL</sequence>